<sequence>MAEKEYPFSRNKEEMLIRHRGLIEATVRHFSFCGAPEDDLRQEAELAFCNAVDLFDENKKNKFASYVVECMRGRIKNFLTKFLWQRLKVPTNIMAVVQKILHKIDELEKEYGRVPTLSELSDRWGIPINQLEKAFDALANLRPLSLSEEVGEGLYLEDVVAVTNDEVERVDLCFDIEKALEQIPDNYQIILRRLLEGATLTQIAKEQGCSHQNIHWKARQAGRCLAEHLSIYDQVHF</sequence>
<evidence type="ECO:0000259" key="5">
    <source>
        <dbReference type="Pfam" id="PF04542"/>
    </source>
</evidence>
<dbReference type="InterPro" id="IPR036388">
    <property type="entry name" value="WH-like_DNA-bd_sf"/>
</dbReference>
<dbReference type="Gene3D" id="1.10.1740.10">
    <property type="match status" value="1"/>
</dbReference>
<dbReference type="AlphaFoldDB" id="A0A2M7CJB8"/>
<gene>
    <name evidence="6" type="ORF">COS38_00055</name>
</gene>
<dbReference type="GO" id="GO:0016987">
    <property type="term" value="F:sigma factor activity"/>
    <property type="evidence" value="ECO:0007669"/>
    <property type="project" value="UniProtKB-KW"/>
</dbReference>
<dbReference type="InterPro" id="IPR013324">
    <property type="entry name" value="RNA_pol_sigma_r3/r4-like"/>
</dbReference>
<evidence type="ECO:0000313" key="7">
    <source>
        <dbReference type="Proteomes" id="UP000229966"/>
    </source>
</evidence>
<name>A0A2M7CJB8_9BACT</name>
<dbReference type="PANTHER" id="PTHR30385">
    <property type="entry name" value="SIGMA FACTOR F FLAGELLAR"/>
    <property type="match status" value="1"/>
</dbReference>
<dbReference type="InterPro" id="IPR014284">
    <property type="entry name" value="RNA_pol_sigma-70_dom"/>
</dbReference>
<dbReference type="Proteomes" id="UP000229966">
    <property type="component" value="Unassembled WGS sequence"/>
</dbReference>
<dbReference type="PANTHER" id="PTHR30385:SF1">
    <property type="entry name" value="RNA POLYMERASE SIGMA-H FACTOR"/>
    <property type="match status" value="1"/>
</dbReference>
<dbReference type="InterPro" id="IPR007627">
    <property type="entry name" value="RNA_pol_sigma70_r2"/>
</dbReference>
<keyword evidence="2" id="KW-0731">Sigma factor</keyword>
<keyword evidence="3" id="KW-0238">DNA-binding</keyword>
<protein>
    <recommendedName>
        <fullName evidence="5">RNA polymerase sigma-70 region 2 domain-containing protein</fullName>
    </recommendedName>
</protein>
<dbReference type="Gene3D" id="1.10.10.10">
    <property type="entry name" value="Winged helix-like DNA-binding domain superfamily/Winged helix DNA-binding domain"/>
    <property type="match status" value="2"/>
</dbReference>
<evidence type="ECO:0000256" key="1">
    <source>
        <dbReference type="ARBA" id="ARBA00023015"/>
    </source>
</evidence>
<dbReference type="SUPFAM" id="SSF88659">
    <property type="entry name" value="Sigma3 and sigma4 domains of RNA polymerase sigma factors"/>
    <property type="match status" value="2"/>
</dbReference>
<keyword evidence="1" id="KW-0805">Transcription regulation</keyword>
<dbReference type="NCBIfam" id="TIGR02937">
    <property type="entry name" value="sigma70-ECF"/>
    <property type="match status" value="1"/>
</dbReference>
<dbReference type="GO" id="GO:0006352">
    <property type="term" value="P:DNA-templated transcription initiation"/>
    <property type="evidence" value="ECO:0007669"/>
    <property type="project" value="InterPro"/>
</dbReference>
<comment type="caution">
    <text evidence="6">The sequence shown here is derived from an EMBL/GenBank/DDBJ whole genome shotgun (WGS) entry which is preliminary data.</text>
</comment>
<organism evidence="6 7">
    <name type="scientific">Candidatus Berkelbacteria bacterium CG03_land_8_20_14_0_80_40_36</name>
    <dbReference type="NCBI Taxonomy" id="1974509"/>
    <lineage>
        <taxon>Bacteria</taxon>
        <taxon>Candidatus Berkelbacteria</taxon>
    </lineage>
</organism>
<dbReference type="SUPFAM" id="SSF88946">
    <property type="entry name" value="Sigma2 domain of RNA polymerase sigma factors"/>
    <property type="match status" value="1"/>
</dbReference>
<dbReference type="InterPro" id="IPR013325">
    <property type="entry name" value="RNA_pol_sigma_r2"/>
</dbReference>
<evidence type="ECO:0000313" key="6">
    <source>
        <dbReference type="EMBL" id="PIV25729.1"/>
    </source>
</evidence>
<feature type="domain" description="RNA polymerase sigma-70 region 2" evidence="5">
    <location>
        <begin position="18"/>
        <end position="81"/>
    </location>
</feature>
<reference evidence="7" key="1">
    <citation type="submission" date="2017-09" db="EMBL/GenBank/DDBJ databases">
        <title>Depth-based differentiation of microbial function through sediment-hosted aquifers and enrichment of novel symbionts in the deep terrestrial subsurface.</title>
        <authorList>
            <person name="Probst A.J."/>
            <person name="Ladd B."/>
            <person name="Jarett J.K."/>
            <person name="Geller-Mcgrath D.E."/>
            <person name="Sieber C.M.K."/>
            <person name="Emerson J.B."/>
            <person name="Anantharaman K."/>
            <person name="Thomas B.C."/>
            <person name="Malmstrom R."/>
            <person name="Stieglmeier M."/>
            <person name="Klingl A."/>
            <person name="Woyke T."/>
            <person name="Ryan C.M."/>
            <person name="Banfield J.F."/>
        </authorList>
    </citation>
    <scope>NUCLEOTIDE SEQUENCE [LARGE SCALE GENOMIC DNA]</scope>
</reference>
<dbReference type="Pfam" id="PF04542">
    <property type="entry name" value="Sigma70_r2"/>
    <property type="match status" value="1"/>
</dbReference>
<evidence type="ECO:0000256" key="3">
    <source>
        <dbReference type="ARBA" id="ARBA00023125"/>
    </source>
</evidence>
<dbReference type="EMBL" id="PEUM01000002">
    <property type="protein sequence ID" value="PIV25729.1"/>
    <property type="molecule type" value="Genomic_DNA"/>
</dbReference>
<proteinExistence type="predicted"/>
<keyword evidence="4" id="KW-0804">Transcription</keyword>
<accession>A0A2M7CJB8</accession>
<dbReference type="GO" id="GO:0003677">
    <property type="term" value="F:DNA binding"/>
    <property type="evidence" value="ECO:0007669"/>
    <property type="project" value="UniProtKB-KW"/>
</dbReference>
<evidence type="ECO:0000256" key="4">
    <source>
        <dbReference type="ARBA" id="ARBA00023163"/>
    </source>
</evidence>
<evidence type="ECO:0000256" key="2">
    <source>
        <dbReference type="ARBA" id="ARBA00023082"/>
    </source>
</evidence>